<protein>
    <recommendedName>
        <fullName evidence="7">DUF115 domain-containing protein</fullName>
    </recommendedName>
</protein>
<dbReference type="KEGG" id="ttk:TST_1466"/>
<dbReference type="EMBL" id="AP013035">
    <property type="protein sequence ID" value="BAT72252.1"/>
    <property type="molecule type" value="Genomic_DNA"/>
</dbReference>
<dbReference type="AlphaFoldDB" id="A0A0S3QVB1"/>
<evidence type="ECO:0000256" key="2">
    <source>
        <dbReference type="SAM" id="Phobius"/>
    </source>
</evidence>
<dbReference type="Proteomes" id="UP000063234">
    <property type="component" value="Chromosome"/>
</dbReference>
<dbReference type="PANTHER" id="PTHR41786">
    <property type="entry name" value="MOTILITY ACCESSORY FACTOR MAF"/>
    <property type="match status" value="1"/>
</dbReference>
<dbReference type="PANTHER" id="PTHR41786:SF1">
    <property type="entry name" value="6-HYDROXYMETHYLPTERIN DIPHOSPHOKINASE MPTE-LIKE DOMAIN-CONTAINING PROTEIN"/>
    <property type="match status" value="1"/>
</dbReference>
<dbReference type="RefSeq" id="WP_068550260.1">
    <property type="nucleotide sequence ID" value="NZ_AP013035.1"/>
</dbReference>
<sequence>MQTWIKPKPNQKKQLKKIFEKNMAVLSKRWPHIAKRIASTPSTLKCQLVFDSIFKRPNLVVVTPSGKQVFLHSPDPVAEASAKVRQKEFKYPQFLIFLGLGLGYYPAAFFQEKGRFIKHVLIIERYPEILKWAMHAADLTPLFMDPRVELIVGEPPERLYPALRKYMEGGTRKYFSKVIKFVIHEPSISLAPDYYKQSVAAMKDAVRETLLFFGNSPEDSLIGLDNIIKNIGNIVTNPGIKELFGKFKGKPAICVASGPSLQKNAHLLREVQDKAVIFCCDATLKPLLYKYGVKPHFVTSLERVPEVVPFFEGIEPELIQNTWLAACPVVVPEVYDTYKGPKVIVYRDFAHFRWLGIDKGILRIGPSCANMSFKIAEALGCNPIILVGQDLAFAPTGESHIDGHLYGKDMVKPRKDAFYVKGNYSEKVLTYPVWYMFLKHFELDIADYPGICINATEGGAYITGTKVMKLAEAIEEYVREPFTPEKIIRETLGTVSIETTAKDLEKFTNVLNETKAFVEQVVTQYEEMLQEVQDFNKNILQEILKRTEDVLYEEEKERAKELHRKIQELKSKTMQHQLFYLYLMHVVQPYVINSEVELASCFEKYENFNFSYIEWVAKHEEWYKVMIGLIKECEKRLFWAEDVVENTLRSLRSSVRDQS</sequence>
<evidence type="ECO:0000259" key="3">
    <source>
        <dbReference type="Pfam" id="PF01973"/>
    </source>
</evidence>
<dbReference type="OrthoDB" id="5291305at2"/>
<keyword evidence="6" id="KW-1185">Reference proteome</keyword>
<keyword evidence="2" id="KW-1133">Transmembrane helix</keyword>
<gene>
    <name evidence="5" type="ORF">TST_1466</name>
</gene>
<feature type="transmembrane region" description="Helical" evidence="2">
    <location>
        <begin position="91"/>
        <end position="110"/>
    </location>
</feature>
<dbReference type="InterPro" id="IPR002826">
    <property type="entry name" value="MptE-like"/>
</dbReference>
<name>A0A0S3QVB1_THET7</name>
<feature type="domain" description="Glycosyltransferase Maf N-terminal" evidence="4">
    <location>
        <begin position="83"/>
        <end position="169"/>
    </location>
</feature>
<dbReference type="PATRIC" id="fig|1298851.3.peg.1541"/>
<dbReference type="STRING" id="1298851.TST_1466"/>
<evidence type="ECO:0008006" key="7">
    <source>
        <dbReference type="Google" id="ProtNLM"/>
    </source>
</evidence>
<evidence type="ECO:0000313" key="6">
    <source>
        <dbReference type="Proteomes" id="UP000063234"/>
    </source>
</evidence>
<organism evidence="5 6">
    <name type="scientific">Thermosulfidibacter takaii (strain DSM 17441 / JCM 13301 / NBRC 103674 / ABI70S6)</name>
    <dbReference type="NCBI Taxonomy" id="1298851"/>
    <lineage>
        <taxon>Bacteria</taxon>
        <taxon>Pseudomonadati</taxon>
        <taxon>Thermosulfidibacterota</taxon>
        <taxon>Thermosulfidibacteria</taxon>
        <taxon>Thermosulfidibacterales</taxon>
        <taxon>Thermosulfidibacteraceae</taxon>
    </lineage>
</organism>
<keyword evidence="1" id="KW-0175">Coiled coil</keyword>
<keyword evidence="2" id="KW-0812">Transmembrane</keyword>
<dbReference type="Pfam" id="PF01973">
    <property type="entry name" value="MptE-like"/>
    <property type="match status" value="1"/>
</dbReference>
<dbReference type="InterPro" id="IPR045376">
    <property type="entry name" value="Maf_N"/>
</dbReference>
<dbReference type="Pfam" id="PF20157">
    <property type="entry name" value="Maf_flag10_N"/>
    <property type="match status" value="1"/>
</dbReference>
<keyword evidence="2" id="KW-0472">Membrane</keyword>
<reference evidence="6" key="1">
    <citation type="journal article" date="2018" name="Science">
        <title>A primordial and reversible TCA cycle in a facultatively chemolithoautotrophic thermophile.</title>
        <authorList>
            <person name="Nunoura T."/>
            <person name="Chikaraishi Y."/>
            <person name="Izaki R."/>
            <person name="Suwa T."/>
            <person name="Sato T."/>
            <person name="Harada T."/>
            <person name="Mori K."/>
            <person name="Kato Y."/>
            <person name="Miyazaki M."/>
            <person name="Shimamura S."/>
            <person name="Yanagawa K."/>
            <person name="Shuto A."/>
            <person name="Ohkouchi N."/>
            <person name="Fujita N."/>
            <person name="Takaki Y."/>
            <person name="Atomi H."/>
            <person name="Takai K."/>
        </authorList>
    </citation>
    <scope>NUCLEOTIDE SEQUENCE [LARGE SCALE GENOMIC DNA]</scope>
    <source>
        <strain evidence="6">DSM 17441 / JCM 13301 / NBRC 103674 / ABI70S6</strain>
    </source>
</reference>
<feature type="coiled-coil region" evidence="1">
    <location>
        <begin position="518"/>
        <end position="572"/>
    </location>
</feature>
<proteinExistence type="predicted"/>
<evidence type="ECO:0000256" key="1">
    <source>
        <dbReference type="SAM" id="Coils"/>
    </source>
</evidence>
<evidence type="ECO:0000313" key="5">
    <source>
        <dbReference type="EMBL" id="BAT72252.1"/>
    </source>
</evidence>
<evidence type="ECO:0000259" key="4">
    <source>
        <dbReference type="Pfam" id="PF20157"/>
    </source>
</evidence>
<accession>A0A0S3QVB1</accession>
<feature type="domain" description="6-hydroxymethylpterin diphosphokinase MptE-like" evidence="3">
    <location>
        <begin position="226"/>
        <end position="394"/>
    </location>
</feature>